<proteinExistence type="predicted"/>
<gene>
    <name evidence="1" type="primary">SVBP</name>
</gene>
<reference evidence="1" key="2">
    <citation type="submission" date="2025-08" db="UniProtKB">
        <authorList>
            <consortium name="Ensembl"/>
        </authorList>
    </citation>
    <scope>IDENTIFICATION</scope>
</reference>
<sequence length="69" mass="7428">MEMRLITQSVQQSTLPPLLSALEIPVFSLVVLGTSLAIPTSSLSPHCSEVTENSVPIPMLILAINRDVK</sequence>
<name>A0A4W2F9I6_BOBOX</name>
<dbReference type="Proteomes" id="UP000429181">
    <property type="component" value="Chromosome 3"/>
</dbReference>
<evidence type="ECO:0000313" key="1">
    <source>
        <dbReference type="Ensembl" id="ENSBIXP00005001482.1"/>
    </source>
</evidence>
<dbReference type="Ensembl" id="ENSBIXT00005014158.1">
    <property type="protein sequence ID" value="ENSBIXP00005001482.1"/>
    <property type="gene ID" value="ENSBIXG00005000066.1"/>
</dbReference>
<reference evidence="1 2" key="1">
    <citation type="submission" date="2018-11" db="EMBL/GenBank/DDBJ databases">
        <title>Haplotype-resolved cattle genomes.</title>
        <authorList>
            <person name="Low W.Y."/>
            <person name="Tearle R."/>
            <person name="Bickhart D.M."/>
            <person name="Rosen B.D."/>
            <person name="Koren S."/>
            <person name="Rhie A."/>
            <person name="Hiendleder S."/>
            <person name="Phillippy A.M."/>
            <person name="Smith T.P.L."/>
            <person name="Williams J.L."/>
        </authorList>
    </citation>
    <scope>NUCLEOTIDE SEQUENCE [LARGE SCALE GENOMIC DNA]</scope>
</reference>
<accession>A0A4W2F9I6</accession>
<dbReference type="AlphaFoldDB" id="A0A4W2F9I6"/>
<evidence type="ECO:0000313" key="2">
    <source>
        <dbReference type="Proteomes" id="UP000429181"/>
    </source>
</evidence>
<organism evidence="1 2">
    <name type="scientific">Bos indicus x Bos taurus</name>
    <name type="common">Hybrid cattle</name>
    <dbReference type="NCBI Taxonomy" id="30522"/>
    <lineage>
        <taxon>Eukaryota</taxon>
        <taxon>Metazoa</taxon>
        <taxon>Chordata</taxon>
        <taxon>Craniata</taxon>
        <taxon>Vertebrata</taxon>
        <taxon>Euteleostomi</taxon>
        <taxon>Mammalia</taxon>
        <taxon>Eutheria</taxon>
        <taxon>Laurasiatheria</taxon>
        <taxon>Artiodactyla</taxon>
        <taxon>Ruminantia</taxon>
        <taxon>Pecora</taxon>
        <taxon>Bovidae</taxon>
        <taxon>Bovinae</taxon>
        <taxon>Bos</taxon>
    </lineage>
</organism>
<protein>
    <submittedName>
        <fullName evidence="1">Small vasohibin binding protein</fullName>
    </submittedName>
</protein>